<gene>
    <name evidence="3" type="primary">Aste57867_4568</name>
    <name evidence="2" type="ORF">As57867_004555</name>
    <name evidence="3" type="ORF">ASTE57867_4568</name>
</gene>
<evidence type="ECO:0000313" key="3">
    <source>
        <dbReference type="EMBL" id="VFT81674.1"/>
    </source>
</evidence>
<evidence type="ECO:0000313" key="4">
    <source>
        <dbReference type="Proteomes" id="UP000332933"/>
    </source>
</evidence>
<protein>
    <submittedName>
        <fullName evidence="3">Aste57867_4568 protein</fullName>
    </submittedName>
</protein>
<reference evidence="2" key="2">
    <citation type="submission" date="2019-06" db="EMBL/GenBank/DDBJ databases">
        <title>Genomics analysis of Aphanomyces spp. identifies a new class of oomycete effector associated with host adaptation.</title>
        <authorList>
            <person name="Gaulin E."/>
        </authorList>
    </citation>
    <scope>NUCLEOTIDE SEQUENCE</scope>
    <source>
        <strain evidence="2">CBS 578.67</strain>
    </source>
</reference>
<evidence type="ECO:0000313" key="2">
    <source>
        <dbReference type="EMBL" id="KAF0712994.1"/>
    </source>
</evidence>
<sequence>MTAPADAQPPDPRRRRAVIETLTKRLDAHDRDNLDQPIMAIQVVRSHENHEPDQVAWSRRFVCWVLPGSTRDILGALAIGVQLSTQPSRSPSTPPTSQCGGSLHKSGDRGDPGIYRPISLMPVEVKVLSRALPFVSPS</sequence>
<proteinExistence type="predicted"/>
<dbReference type="AlphaFoldDB" id="A0A485KFM1"/>
<keyword evidence="4" id="KW-1185">Reference proteome</keyword>
<reference evidence="3 4" key="1">
    <citation type="submission" date="2019-03" db="EMBL/GenBank/DDBJ databases">
        <authorList>
            <person name="Gaulin E."/>
            <person name="Dumas B."/>
        </authorList>
    </citation>
    <scope>NUCLEOTIDE SEQUENCE [LARGE SCALE GENOMIC DNA]</scope>
    <source>
        <strain evidence="3">CBS 568.67</strain>
    </source>
</reference>
<name>A0A485KFM1_9STRA</name>
<organism evidence="3 4">
    <name type="scientific">Aphanomyces stellatus</name>
    <dbReference type="NCBI Taxonomy" id="120398"/>
    <lineage>
        <taxon>Eukaryota</taxon>
        <taxon>Sar</taxon>
        <taxon>Stramenopiles</taxon>
        <taxon>Oomycota</taxon>
        <taxon>Saprolegniomycetes</taxon>
        <taxon>Saprolegniales</taxon>
        <taxon>Verrucalvaceae</taxon>
        <taxon>Aphanomyces</taxon>
    </lineage>
</organism>
<accession>A0A485KFM1</accession>
<feature type="region of interest" description="Disordered" evidence="1">
    <location>
        <begin position="85"/>
        <end position="115"/>
    </location>
</feature>
<dbReference type="EMBL" id="CAADRA010001147">
    <property type="protein sequence ID" value="VFT81674.1"/>
    <property type="molecule type" value="Genomic_DNA"/>
</dbReference>
<evidence type="ECO:0000256" key="1">
    <source>
        <dbReference type="SAM" id="MobiDB-lite"/>
    </source>
</evidence>
<dbReference type="EMBL" id="VJMH01001147">
    <property type="protein sequence ID" value="KAF0712994.1"/>
    <property type="molecule type" value="Genomic_DNA"/>
</dbReference>
<feature type="compositionally biased region" description="Low complexity" evidence="1">
    <location>
        <begin position="85"/>
        <end position="98"/>
    </location>
</feature>
<dbReference type="Proteomes" id="UP000332933">
    <property type="component" value="Unassembled WGS sequence"/>
</dbReference>